<dbReference type="EMBL" id="BKCJ010009148">
    <property type="protein sequence ID" value="GEU85634.1"/>
    <property type="molecule type" value="Genomic_DNA"/>
</dbReference>
<comment type="caution">
    <text evidence="3">The sequence shown here is derived from an EMBL/GenBank/DDBJ whole genome shotgun (WGS) entry which is preliminary data.</text>
</comment>
<dbReference type="InterPro" id="IPR013103">
    <property type="entry name" value="RVT_2"/>
</dbReference>
<dbReference type="InterPro" id="IPR043502">
    <property type="entry name" value="DNA/RNA_pol_sf"/>
</dbReference>
<sequence length="756" mass="85736">MNIIGDPASGFESSEFPDYVCKLDKTLYGLKQAPMAWYETLFAFLIQNKFTKGIIDNMLFIYKSKRDVVLVQVYVDDIIFGSTSYKLCKQFEKLMTKKFEISMMGELTYFLGLQIKQDEKGISICQEQYIKNLLKKYEISDSSLVKTPMVPPNNLGPDLAGKPVNKTSYRGMIRSLMYLTATRPDIQFSTLLYVRYQSNLKESHLTTVKRIFRCCQILGGKLVCWSAKKEQSVAMSSAQAEYVAAAGCCASIMDHILKGDIELHIIPTEYQLADIFTKPLDEPTFTRLKAELSMVILGQRVRGNKPPADMKPINPTVANPSGTGAKYQVDHTQSTKMRYQSLTKNEGKPSHEGELDTQPLVLSTYANVRAFLLSDDEAQESKDDILGAGEEINEDPHTTNMIEIHHHWEKHEEAAFNYANVKASIDEYYNENIAHRYQTDKLVKASMSSLDKSSTTITYLYKGLNVITELLKEINNAIKDDPVIKKKISEATKSFTKISTNIIKVHALKQDEELAAWVKSSTNMAWNPGSRLSASFIIRPDPDALIPYTINREAYYLTAEKLQVHMDKEEKIKKAKEEYILFAISNLEVIKVVREEAKKIGIHPKEAITTKAGNHSRKKNAVVQDLMNSLSQRYERIRKILKELGIKSALPALDPAPKQASSKSSRKKRKHMELEPERKIPGLECNRALPENVSFVHNMVIKEPEHGIFFTAASMVQSPENARFSMKLKKLIAEHLDQKKLKSKKVKLEALGYEMN</sequence>
<dbReference type="PANTHER" id="PTHR11439:SF463">
    <property type="entry name" value="REVERSE TRANSCRIPTASE TY1_COPIA-TYPE DOMAIN-CONTAINING PROTEIN"/>
    <property type="match status" value="1"/>
</dbReference>
<dbReference type="PANTHER" id="PTHR11439">
    <property type="entry name" value="GAG-POL-RELATED RETROTRANSPOSON"/>
    <property type="match status" value="1"/>
</dbReference>
<feature type="region of interest" description="Disordered" evidence="1">
    <location>
        <begin position="303"/>
        <end position="326"/>
    </location>
</feature>
<gene>
    <name evidence="3" type="ORF">Tci_057612</name>
</gene>
<protein>
    <recommendedName>
        <fullName evidence="2">Reverse transcriptase Ty1/copia-type domain-containing protein</fullName>
    </recommendedName>
</protein>
<feature type="domain" description="Reverse transcriptase Ty1/copia-type" evidence="2">
    <location>
        <begin position="7"/>
        <end position="150"/>
    </location>
</feature>
<dbReference type="Pfam" id="PF07727">
    <property type="entry name" value="RVT_2"/>
    <property type="match status" value="1"/>
</dbReference>
<proteinExistence type="predicted"/>
<feature type="region of interest" description="Disordered" evidence="1">
    <location>
        <begin position="652"/>
        <end position="677"/>
    </location>
</feature>
<dbReference type="AlphaFoldDB" id="A0A6L2NM59"/>
<accession>A0A6L2NM59</accession>
<evidence type="ECO:0000313" key="3">
    <source>
        <dbReference type="EMBL" id="GEU85634.1"/>
    </source>
</evidence>
<organism evidence="3">
    <name type="scientific">Tanacetum cinerariifolium</name>
    <name type="common">Dalmatian daisy</name>
    <name type="synonym">Chrysanthemum cinerariifolium</name>
    <dbReference type="NCBI Taxonomy" id="118510"/>
    <lineage>
        <taxon>Eukaryota</taxon>
        <taxon>Viridiplantae</taxon>
        <taxon>Streptophyta</taxon>
        <taxon>Embryophyta</taxon>
        <taxon>Tracheophyta</taxon>
        <taxon>Spermatophyta</taxon>
        <taxon>Magnoliopsida</taxon>
        <taxon>eudicotyledons</taxon>
        <taxon>Gunneridae</taxon>
        <taxon>Pentapetalae</taxon>
        <taxon>asterids</taxon>
        <taxon>campanulids</taxon>
        <taxon>Asterales</taxon>
        <taxon>Asteraceae</taxon>
        <taxon>Asteroideae</taxon>
        <taxon>Anthemideae</taxon>
        <taxon>Anthemidinae</taxon>
        <taxon>Tanacetum</taxon>
    </lineage>
</organism>
<dbReference type="SUPFAM" id="SSF56672">
    <property type="entry name" value="DNA/RNA polymerases"/>
    <property type="match status" value="1"/>
</dbReference>
<evidence type="ECO:0000256" key="1">
    <source>
        <dbReference type="SAM" id="MobiDB-lite"/>
    </source>
</evidence>
<evidence type="ECO:0000259" key="2">
    <source>
        <dbReference type="Pfam" id="PF07727"/>
    </source>
</evidence>
<name>A0A6L2NM59_TANCI</name>
<reference evidence="3" key="1">
    <citation type="journal article" date="2019" name="Sci. Rep.">
        <title>Draft genome of Tanacetum cinerariifolium, the natural source of mosquito coil.</title>
        <authorList>
            <person name="Yamashiro T."/>
            <person name="Shiraishi A."/>
            <person name="Satake H."/>
            <person name="Nakayama K."/>
        </authorList>
    </citation>
    <scope>NUCLEOTIDE SEQUENCE</scope>
</reference>